<feature type="binding site" evidence="7 11">
    <location>
        <position position="447"/>
    </location>
    <ligand>
        <name>[4Fe-4S] cluster</name>
        <dbReference type="ChEBI" id="CHEBI:49883"/>
    </ligand>
</feature>
<keyword evidence="5 7" id="KW-0658">Purine biosynthesis</keyword>
<evidence type="ECO:0000256" key="2">
    <source>
        <dbReference type="ARBA" id="ARBA00010138"/>
    </source>
</evidence>
<dbReference type="GO" id="GO:0006189">
    <property type="term" value="P:'de novo' IMP biosynthetic process"/>
    <property type="evidence" value="ECO:0007669"/>
    <property type="project" value="UniProtKB-UniRule"/>
</dbReference>
<keyword evidence="7 11" id="KW-0408">Iron</keyword>
<dbReference type="NCBIfam" id="TIGR01134">
    <property type="entry name" value="purF"/>
    <property type="match status" value="1"/>
</dbReference>
<feature type="binding site" evidence="7 11">
    <location>
        <position position="450"/>
    </location>
    <ligand>
        <name>[4Fe-4S] cluster</name>
        <dbReference type="ChEBI" id="CHEBI:49883"/>
    </ligand>
</feature>
<dbReference type="InterPro" id="IPR005854">
    <property type="entry name" value="PurF"/>
</dbReference>
<dbReference type="GO" id="GO:0004044">
    <property type="term" value="F:amidophosphoribosyltransferase activity"/>
    <property type="evidence" value="ECO:0007669"/>
    <property type="project" value="UniProtKB-UniRule"/>
</dbReference>
<dbReference type="EC" id="2.4.2.14" evidence="7"/>
<evidence type="ECO:0000256" key="11">
    <source>
        <dbReference type="PIRSR" id="PIRSR000485-3"/>
    </source>
</evidence>
<reference evidence="13 14" key="1">
    <citation type="submission" date="2019-01" db="EMBL/GenBank/DDBJ databases">
        <title>Egibacter rhizosphaerae EGI 80759T.</title>
        <authorList>
            <person name="Chen D.-D."/>
            <person name="Tian Y."/>
            <person name="Jiao J.-Y."/>
            <person name="Zhang X.-T."/>
            <person name="Zhang Y.-G."/>
            <person name="Zhang Y."/>
            <person name="Xiao M."/>
            <person name="Shu W.-S."/>
            <person name="Li W.-J."/>
        </authorList>
    </citation>
    <scope>NUCLEOTIDE SEQUENCE [LARGE SCALE GENOMIC DNA]</scope>
    <source>
        <strain evidence="13 14">EGI 80759</strain>
    </source>
</reference>
<dbReference type="PROSITE" id="PS51278">
    <property type="entry name" value="GATASE_TYPE_2"/>
    <property type="match status" value="1"/>
</dbReference>
<dbReference type="InterPro" id="IPR017932">
    <property type="entry name" value="GATase_2_dom"/>
</dbReference>
<evidence type="ECO:0000313" key="13">
    <source>
        <dbReference type="EMBL" id="QBI20183.1"/>
    </source>
</evidence>
<evidence type="ECO:0000256" key="6">
    <source>
        <dbReference type="ARBA" id="ARBA00022962"/>
    </source>
</evidence>
<dbReference type="SUPFAM" id="SSF56235">
    <property type="entry name" value="N-terminal nucleophile aminohydrolases (Ntn hydrolases)"/>
    <property type="match status" value="1"/>
</dbReference>
<evidence type="ECO:0000256" key="4">
    <source>
        <dbReference type="ARBA" id="ARBA00022679"/>
    </source>
</evidence>
<dbReference type="HAMAP" id="MF_01931">
    <property type="entry name" value="PurF"/>
    <property type="match status" value="1"/>
</dbReference>
<dbReference type="Gene3D" id="3.60.20.10">
    <property type="entry name" value="Glutamine Phosphoribosylpyrophosphate, subunit 1, domain 1"/>
    <property type="match status" value="1"/>
</dbReference>
<keyword evidence="7 10" id="KW-0460">Magnesium</keyword>
<dbReference type="UniPathway" id="UPA00074">
    <property type="reaction ID" value="UER00124"/>
</dbReference>
<evidence type="ECO:0000256" key="9">
    <source>
        <dbReference type="PIRSR" id="PIRSR000485-1"/>
    </source>
</evidence>
<dbReference type="AlphaFoldDB" id="A0A411YG41"/>
<feature type="binding site" evidence="7 11">
    <location>
        <position position="245"/>
    </location>
    <ligand>
        <name>[4Fe-4S] cluster</name>
        <dbReference type="ChEBI" id="CHEBI:49883"/>
    </ligand>
</feature>
<dbReference type="InterPro" id="IPR029057">
    <property type="entry name" value="PRTase-like"/>
</dbReference>
<feature type="binding site" evidence="7 10">
    <location>
        <position position="359"/>
    </location>
    <ligand>
        <name>Mg(2+)</name>
        <dbReference type="ChEBI" id="CHEBI:18420"/>
    </ligand>
</feature>
<dbReference type="InterPro" id="IPR035584">
    <property type="entry name" value="PurF_N"/>
</dbReference>
<accession>A0A411YG41</accession>
<protein>
    <recommendedName>
        <fullName evidence="7">Amidophosphoribosyltransferase</fullName>
        <shortName evidence="7">ATase</shortName>
        <ecNumber evidence="7">2.4.2.14</ecNumber>
    </recommendedName>
    <alternativeName>
        <fullName evidence="7">Glutamine phosphoribosylpyrophosphate amidotransferase</fullName>
        <shortName evidence="7">GPATase</shortName>
    </alternativeName>
</protein>
<dbReference type="KEGG" id="erz:ER308_11820"/>
<comment type="cofactor">
    <cofactor evidence="7 10">
        <name>Mg(2+)</name>
        <dbReference type="ChEBI" id="CHEBI:18420"/>
    </cofactor>
    <text evidence="7 10">Binds 1 Mg(2+) ion per subunit.</text>
</comment>
<dbReference type="Proteomes" id="UP000291469">
    <property type="component" value="Chromosome"/>
</dbReference>
<organism evidence="13 14">
    <name type="scientific">Egibacter rhizosphaerae</name>
    <dbReference type="NCBI Taxonomy" id="1670831"/>
    <lineage>
        <taxon>Bacteria</taxon>
        <taxon>Bacillati</taxon>
        <taxon>Actinomycetota</taxon>
        <taxon>Nitriliruptoria</taxon>
        <taxon>Egibacterales</taxon>
        <taxon>Egibacteraceae</taxon>
        <taxon>Egibacter</taxon>
    </lineage>
</organism>
<dbReference type="GO" id="GO:0000287">
    <property type="term" value="F:magnesium ion binding"/>
    <property type="evidence" value="ECO:0007669"/>
    <property type="project" value="UniProtKB-UniRule"/>
</dbReference>
<keyword evidence="4 7" id="KW-0808">Transferase</keyword>
<evidence type="ECO:0000256" key="8">
    <source>
        <dbReference type="PIRNR" id="PIRNR000485"/>
    </source>
</evidence>
<dbReference type="OrthoDB" id="9801213at2"/>
<keyword evidence="14" id="KW-1185">Reference proteome</keyword>
<evidence type="ECO:0000256" key="5">
    <source>
        <dbReference type="ARBA" id="ARBA00022755"/>
    </source>
</evidence>
<feature type="binding site" evidence="7 10">
    <location>
        <position position="360"/>
    </location>
    <ligand>
        <name>Mg(2+)</name>
        <dbReference type="ChEBI" id="CHEBI:18420"/>
    </ligand>
</feature>
<keyword evidence="7" id="KW-0004">4Fe-4S</keyword>
<dbReference type="InterPro" id="IPR000836">
    <property type="entry name" value="PRTase_dom"/>
</dbReference>
<keyword evidence="3 7" id="KW-0328">Glycosyltransferase</keyword>
<keyword evidence="7 11" id="KW-0411">Iron-sulfur</keyword>
<dbReference type="SUPFAM" id="SSF53271">
    <property type="entry name" value="PRTase-like"/>
    <property type="match status" value="1"/>
</dbReference>
<feature type="domain" description="Glutamine amidotransferase type-2" evidence="12">
    <location>
        <begin position="11"/>
        <end position="230"/>
    </location>
</feature>
<evidence type="ECO:0000259" key="12">
    <source>
        <dbReference type="PROSITE" id="PS51278"/>
    </source>
</evidence>
<sequence>MAATTGARDECGVVAVSAPGEEVARLCYYALYALQHRGQESAGIAVSEGARLLVSREMGLVSQAFDEARLAGLPGDRGIGHVRYSTSGTSSWDNAQPAFTVAGSGAGVALAHNGNLTNTEALAGSGGRTRACGTDSQLLATLLAERLDEGGLEAATADVCSEAMGAYSLVALTEDAIVGARDPHGVRPLVVGRLPAGGYVLASETVALDILGAHLIREVAPGEVVTVDRHGLRTRRFASAHPAFCAFEYVYLARPDHVEPAADGSTTSVAAARRRLGQALAEEAPADADLVVPVPDSGTAAAAGYAQASGIPYAEGLVKNRYVGRTFIEPSPSLRQLGVRLKLNPLRDVIAGQRLVVVDDSIVRGNTSRQLMAMLREAGAREIHLRVTSPPIRHPCFYGVDMATPTELIGSGLTIDEIRAFVGADSLAYLPQERLVEATRRPGDALCTACFDGRYPIPIPDEPALAQASLFTDLSPGTSVAAPAPPHVEGSDA</sequence>
<comment type="cofactor">
    <cofactor evidence="7 11">
        <name>[4Fe-4S] cluster</name>
        <dbReference type="ChEBI" id="CHEBI:49883"/>
    </cofactor>
    <text evidence="7 11">Binds 1 [4Fe-4S] cluster per subunit.</text>
</comment>
<dbReference type="Pfam" id="PF13522">
    <property type="entry name" value="GATase_6"/>
    <property type="match status" value="1"/>
</dbReference>
<evidence type="ECO:0000256" key="10">
    <source>
        <dbReference type="PIRSR" id="PIRSR000485-2"/>
    </source>
</evidence>
<feature type="active site" description="Nucleophile" evidence="7 9">
    <location>
        <position position="11"/>
    </location>
</feature>
<dbReference type="Pfam" id="PF00156">
    <property type="entry name" value="Pribosyltran"/>
    <property type="match status" value="1"/>
</dbReference>
<dbReference type="Gene3D" id="3.40.50.2020">
    <property type="match status" value="1"/>
</dbReference>
<dbReference type="GO" id="GO:0009113">
    <property type="term" value="P:purine nucleobase biosynthetic process"/>
    <property type="evidence" value="ECO:0007669"/>
    <property type="project" value="UniProtKB-UniRule"/>
</dbReference>
<evidence type="ECO:0000313" key="14">
    <source>
        <dbReference type="Proteomes" id="UP000291469"/>
    </source>
</evidence>
<dbReference type="RefSeq" id="WP_131155180.1">
    <property type="nucleotide sequence ID" value="NZ_CP036402.1"/>
</dbReference>
<evidence type="ECO:0000256" key="7">
    <source>
        <dbReference type="HAMAP-Rule" id="MF_01931"/>
    </source>
</evidence>
<comment type="function">
    <text evidence="7">Catalyzes the formation of phosphoribosylamine from phosphoribosylpyrophosphate (PRPP) and glutamine.</text>
</comment>
<dbReference type="InterPro" id="IPR029055">
    <property type="entry name" value="Ntn_hydrolases_N"/>
</dbReference>
<name>A0A411YG41_9ACTN</name>
<dbReference type="GO" id="GO:0051539">
    <property type="term" value="F:4 iron, 4 sulfur cluster binding"/>
    <property type="evidence" value="ECO:0007669"/>
    <property type="project" value="UniProtKB-KW"/>
</dbReference>
<dbReference type="CDD" id="cd00715">
    <property type="entry name" value="GPATase_N"/>
    <property type="match status" value="1"/>
</dbReference>
<dbReference type="EMBL" id="CP036402">
    <property type="protein sequence ID" value="QBI20183.1"/>
    <property type="molecule type" value="Genomic_DNA"/>
</dbReference>
<proteinExistence type="inferred from homology"/>
<comment type="catalytic activity">
    <reaction evidence="7 8">
        <text>5-phospho-beta-D-ribosylamine + L-glutamate + diphosphate = 5-phospho-alpha-D-ribose 1-diphosphate + L-glutamine + H2O</text>
        <dbReference type="Rhea" id="RHEA:14905"/>
        <dbReference type="ChEBI" id="CHEBI:15377"/>
        <dbReference type="ChEBI" id="CHEBI:29985"/>
        <dbReference type="ChEBI" id="CHEBI:33019"/>
        <dbReference type="ChEBI" id="CHEBI:58017"/>
        <dbReference type="ChEBI" id="CHEBI:58359"/>
        <dbReference type="ChEBI" id="CHEBI:58681"/>
        <dbReference type="EC" id="2.4.2.14"/>
    </reaction>
</comment>
<evidence type="ECO:0000256" key="3">
    <source>
        <dbReference type="ARBA" id="ARBA00022676"/>
    </source>
</evidence>
<comment type="similarity">
    <text evidence="2 7 8">In the C-terminal section; belongs to the purine/pyrimidine phosphoribosyltransferase family.</text>
</comment>
<keyword evidence="6 7" id="KW-0315">Glutamine amidotransferase</keyword>
<comment type="pathway">
    <text evidence="1 7 8">Purine metabolism; IMP biosynthesis via de novo pathway; N(1)-(5-phospho-D-ribosyl)glycinamide from 5-phospho-alpha-D-ribose 1-diphosphate: step 1/2.</text>
</comment>
<dbReference type="PANTHER" id="PTHR11907">
    <property type="entry name" value="AMIDOPHOSPHORIBOSYLTRANSFERASE"/>
    <property type="match status" value="1"/>
</dbReference>
<keyword evidence="7 10" id="KW-0479">Metal-binding</keyword>
<feature type="binding site" evidence="7 10">
    <location>
        <position position="297"/>
    </location>
    <ligand>
        <name>Mg(2+)</name>
        <dbReference type="ChEBI" id="CHEBI:18420"/>
    </ligand>
</feature>
<dbReference type="CDD" id="cd06223">
    <property type="entry name" value="PRTases_typeI"/>
    <property type="match status" value="1"/>
</dbReference>
<gene>
    <name evidence="7 13" type="primary">purF</name>
    <name evidence="13" type="ORF">ER308_11820</name>
</gene>
<feature type="binding site" evidence="7 11">
    <location>
        <position position="396"/>
    </location>
    <ligand>
        <name>[4Fe-4S] cluster</name>
        <dbReference type="ChEBI" id="CHEBI:49883"/>
    </ligand>
</feature>
<dbReference type="PIRSF" id="PIRSF000485">
    <property type="entry name" value="Amd_phspho_trans"/>
    <property type="match status" value="1"/>
</dbReference>
<evidence type="ECO:0000256" key="1">
    <source>
        <dbReference type="ARBA" id="ARBA00005209"/>
    </source>
</evidence>